<evidence type="ECO:0000256" key="1">
    <source>
        <dbReference type="ARBA" id="ARBA00001946"/>
    </source>
</evidence>
<evidence type="ECO:0000259" key="7">
    <source>
        <dbReference type="PROSITE" id="PS50887"/>
    </source>
</evidence>
<dbReference type="SUPFAM" id="SSF55073">
    <property type="entry name" value="Nucleotide cyclase"/>
    <property type="match status" value="1"/>
</dbReference>
<proteinExistence type="predicted"/>
<evidence type="ECO:0000256" key="4">
    <source>
        <dbReference type="ARBA" id="ARBA00034247"/>
    </source>
</evidence>
<dbReference type="CDD" id="cd01949">
    <property type="entry name" value="GGDEF"/>
    <property type="match status" value="1"/>
</dbReference>
<dbReference type="InterPro" id="IPR001610">
    <property type="entry name" value="PAC"/>
</dbReference>
<dbReference type="SMART" id="SM00086">
    <property type="entry name" value="PAC"/>
    <property type="match status" value="1"/>
</dbReference>
<dbReference type="Gene3D" id="3.30.450.20">
    <property type="entry name" value="PAS domain"/>
    <property type="match status" value="1"/>
</dbReference>
<dbReference type="InterPro" id="IPR029787">
    <property type="entry name" value="Nucleotide_cyclase"/>
</dbReference>
<gene>
    <name evidence="8" type="ORF">FEA48_16035</name>
</gene>
<evidence type="ECO:0000259" key="5">
    <source>
        <dbReference type="PROSITE" id="PS50112"/>
    </source>
</evidence>
<dbReference type="RefSeq" id="WP_138214710.1">
    <property type="nucleotide sequence ID" value="NZ_VASG01000004.1"/>
</dbReference>
<dbReference type="GO" id="GO:1902201">
    <property type="term" value="P:negative regulation of bacterial-type flagellum-dependent cell motility"/>
    <property type="evidence" value="ECO:0007669"/>
    <property type="project" value="TreeGrafter"/>
</dbReference>
<dbReference type="PROSITE" id="PS50887">
    <property type="entry name" value="GGDEF"/>
    <property type="match status" value="1"/>
</dbReference>
<dbReference type="SUPFAM" id="SSF55785">
    <property type="entry name" value="PYP-like sensor domain (PAS domain)"/>
    <property type="match status" value="1"/>
</dbReference>
<dbReference type="AlphaFoldDB" id="A0A5R9A4Y9"/>
<dbReference type="Gene3D" id="3.30.70.270">
    <property type="match status" value="1"/>
</dbReference>
<dbReference type="GO" id="GO:0052621">
    <property type="term" value="F:diguanylate cyclase activity"/>
    <property type="evidence" value="ECO:0007669"/>
    <property type="project" value="UniProtKB-EC"/>
</dbReference>
<sequence length="323" mass="36708">MPYDASPENPVYQTLLESTRAIPWKIDWRSMTFAYIGPQIEDLLGWSQASWVSANDWAERMHPEDRERVVNFCVSQSREGTDHEADYRALTSSGDYVWIRDVVHVVRDDNGEVDSLVGFMFDISERKRAEEQLIMLQRQLEEYSYKDGLTGVANRRMFDSVLDTEWGSAQRSGQPLSLVLLDIDYFKQFNDHYGHIQGDDCLRIVGKALAGALHRPRDFIARFGGEEFVLVLPETDSEAARQIAERCRSVLREQRIAHGKSAVSDLLTISLGVGTAVPSSSDRPLDFVAAVDRLLYQAKQAGRDRLVAAHWSRGDDLRRDAVR</sequence>
<comment type="caution">
    <text evidence="8">The sequence shown here is derived from an EMBL/GenBank/DDBJ whole genome shotgun (WGS) entry which is preliminary data.</text>
</comment>
<comment type="cofactor">
    <cofactor evidence="1">
        <name>Mg(2+)</name>
        <dbReference type="ChEBI" id="CHEBI:18420"/>
    </cofactor>
</comment>
<evidence type="ECO:0000256" key="3">
    <source>
        <dbReference type="ARBA" id="ARBA00012528"/>
    </source>
</evidence>
<dbReference type="InterPro" id="IPR000700">
    <property type="entry name" value="PAS-assoc_C"/>
</dbReference>
<dbReference type="InterPro" id="IPR035965">
    <property type="entry name" value="PAS-like_dom_sf"/>
</dbReference>
<dbReference type="Proteomes" id="UP000307510">
    <property type="component" value="Unassembled WGS sequence"/>
</dbReference>
<dbReference type="InterPro" id="IPR000014">
    <property type="entry name" value="PAS"/>
</dbReference>
<dbReference type="PROSITE" id="PS50113">
    <property type="entry name" value="PAC"/>
    <property type="match status" value="1"/>
</dbReference>
<name>A0A5R9A4Y9_PSENT</name>
<dbReference type="NCBIfam" id="TIGR00229">
    <property type="entry name" value="sensory_box"/>
    <property type="match status" value="1"/>
</dbReference>
<dbReference type="SMART" id="SM00091">
    <property type="entry name" value="PAS"/>
    <property type="match status" value="1"/>
</dbReference>
<dbReference type="GO" id="GO:0043709">
    <property type="term" value="P:cell adhesion involved in single-species biofilm formation"/>
    <property type="evidence" value="ECO:0007669"/>
    <property type="project" value="TreeGrafter"/>
</dbReference>
<evidence type="ECO:0000259" key="6">
    <source>
        <dbReference type="PROSITE" id="PS50113"/>
    </source>
</evidence>
<evidence type="ECO:0000313" key="8">
    <source>
        <dbReference type="EMBL" id="TLP73742.1"/>
    </source>
</evidence>
<dbReference type="NCBIfam" id="TIGR00254">
    <property type="entry name" value="GGDEF"/>
    <property type="match status" value="1"/>
</dbReference>
<dbReference type="InterPro" id="IPR013655">
    <property type="entry name" value="PAS_fold_3"/>
</dbReference>
<dbReference type="GO" id="GO:0005886">
    <property type="term" value="C:plasma membrane"/>
    <property type="evidence" value="ECO:0007669"/>
    <property type="project" value="UniProtKB-SubCell"/>
</dbReference>
<feature type="domain" description="GGDEF" evidence="7">
    <location>
        <begin position="174"/>
        <end position="311"/>
    </location>
</feature>
<dbReference type="PROSITE" id="PS50112">
    <property type="entry name" value="PAS"/>
    <property type="match status" value="1"/>
</dbReference>
<dbReference type="PANTHER" id="PTHR45138">
    <property type="entry name" value="REGULATORY COMPONENTS OF SENSORY TRANSDUCTION SYSTEM"/>
    <property type="match status" value="1"/>
</dbReference>
<dbReference type="Pfam" id="PF00990">
    <property type="entry name" value="GGDEF"/>
    <property type="match status" value="1"/>
</dbReference>
<dbReference type="SMART" id="SM00267">
    <property type="entry name" value="GGDEF"/>
    <property type="match status" value="1"/>
</dbReference>
<dbReference type="FunFam" id="3.30.70.270:FF:000001">
    <property type="entry name" value="Diguanylate cyclase domain protein"/>
    <property type="match status" value="1"/>
</dbReference>
<evidence type="ECO:0000313" key="9">
    <source>
        <dbReference type="Proteomes" id="UP000307510"/>
    </source>
</evidence>
<organism evidence="8 9">
    <name type="scientific">Pseudomonas nitroreducens</name>
    <dbReference type="NCBI Taxonomy" id="46680"/>
    <lineage>
        <taxon>Bacteria</taxon>
        <taxon>Pseudomonadati</taxon>
        <taxon>Pseudomonadota</taxon>
        <taxon>Gammaproteobacteria</taxon>
        <taxon>Pseudomonadales</taxon>
        <taxon>Pseudomonadaceae</taxon>
        <taxon>Pseudomonas</taxon>
    </lineage>
</organism>
<dbReference type="Pfam" id="PF08447">
    <property type="entry name" value="PAS_3"/>
    <property type="match status" value="1"/>
</dbReference>
<dbReference type="EC" id="2.7.7.65" evidence="3"/>
<accession>A0A5R9A4Y9</accession>
<comment type="catalytic activity">
    <reaction evidence="4">
        <text>2 GTP = 3',3'-c-di-GMP + 2 diphosphate</text>
        <dbReference type="Rhea" id="RHEA:24898"/>
        <dbReference type="ChEBI" id="CHEBI:33019"/>
        <dbReference type="ChEBI" id="CHEBI:37565"/>
        <dbReference type="ChEBI" id="CHEBI:58805"/>
        <dbReference type="EC" id="2.7.7.65"/>
    </reaction>
</comment>
<dbReference type="EMBL" id="VASG01000004">
    <property type="protein sequence ID" value="TLP73742.1"/>
    <property type="molecule type" value="Genomic_DNA"/>
</dbReference>
<protein>
    <recommendedName>
        <fullName evidence="3">diguanylate cyclase</fullName>
        <ecNumber evidence="3">2.7.7.65</ecNumber>
    </recommendedName>
</protein>
<comment type="subcellular location">
    <subcellularLocation>
        <location evidence="2">Cell inner membrane</location>
    </subcellularLocation>
</comment>
<feature type="domain" description="PAS" evidence="5">
    <location>
        <begin position="8"/>
        <end position="81"/>
    </location>
</feature>
<feature type="domain" description="PAC" evidence="6">
    <location>
        <begin position="83"/>
        <end position="135"/>
    </location>
</feature>
<dbReference type="InterPro" id="IPR043128">
    <property type="entry name" value="Rev_trsase/Diguanyl_cyclase"/>
</dbReference>
<reference evidence="9" key="2">
    <citation type="submission" date="2019-06" db="EMBL/GenBank/DDBJ databases">
        <title>AzeR, a transcriptional regulator that responds to azelaic acid in Pseudomonas nitroreducens.</title>
        <authorList>
            <person name="Bez C."/>
            <person name="Javvadi S.G."/>
            <person name="Bertani I."/>
            <person name="Devescovi G."/>
            <person name="Studholme D.J."/>
            <person name="Geller A."/>
            <person name="Levy A."/>
            <person name="Venturi V."/>
        </authorList>
    </citation>
    <scope>NUCLEOTIDE SEQUENCE [LARGE SCALE GENOMIC DNA]</scope>
    <source>
        <strain evidence="9">DSM 9128</strain>
    </source>
</reference>
<evidence type="ECO:0000256" key="2">
    <source>
        <dbReference type="ARBA" id="ARBA00004533"/>
    </source>
</evidence>
<dbReference type="InterPro" id="IPR000160">
    <property type="entry name" value="GGDEF_dom"/>
</dbReference>
<dbReference type="InterPro" id="IPR050469">
    <property type="entry name" value="Diguanylate_Cyclase"/>
</dbReference>
<dbReference type="CDD" id="cd00130">
    <property type="entry name" value="PAS"/>
    <property type="match status" value="1"/>
</dbReference>
<reference evidence="8 9" key="1">
    <citation type="submission" date="2019-05" db="EMBL/GenBank/DDBJ databases">
        <authorList>
            <person name="Moore K."/>
            <person name="O'Neill P."/>
            <person name="Farbos A."/>
            <person name="Studholme D.J."/>
        </authorList>
    </citation>
    <scope>NUCLEOTIDE SEQUENCE [LARGE SCALE GENOMIC DNA]</scope>
    <source>
        <strain evidence="8 9">DSM 9128</strain>
    </source>
</reference>
<dbReference type="PANTHER" id="PTHR45138:SF9">
    <property type="entry name" value="DIGUANYLATE CYCLASE DGCM-RELATED"/>
    <property type="match status" value="1"/>
</dbReference>